<dbReference type="Gene3D" id="1.10.357.10">
    <property type="entry name" value="Tetracycline Repressor, domain 2"/>
    <property type="match status" value="1"/>
</dbReference>
<keyword evidence="1 2" id="KW-0238">DNA-binding</keyword>
<evidence type="ECO:0000259" key="3">
    <source>
        <dbReference type="PROSITE" id="PS50977"/>
    </source>
</evidence>
<dbReference type="PROSITE" id="PS50977">
    <property type="entry name" value="HTH_TETR_2"/>
    <property type="match status" value="1"/>
</dbReference>
<dbReference type="Pfam" id="PF00440">
    <property type="entry name" value="TetR_N"/>
    <property type="match status" value="1"/>
</dbReference>
<evidence type="ECO:0000313" key="4">
    <source>
        <dbReference type="EMBL" id="RZO23080.1"/>
    </source>
</evidence>
<feature type="domain" description="HTH tetR-type" evidence="3">
    <location>
        <begin position="17"/>
        <end position="77"/>
    </location>
</feature>
<dbReference type="GO" id="GO:0003700">
    <property type="term" value="F:DNA-binding transcription factor activity"/>
    <property type="evidence" value="ECO:0007669"/>
    <property type="project" value="TreeGrafter"/>
</dbReference>
<comment type="caution">
    <text evidence="4">The sequence shown here is derived from an EMBL/GenBank/DDBJ whole genome shotgun (WGS) entry which is preliminary data.</text>
</comment>
<name>A0A520MPG3_9GAMM</name>
<protein>
    <submittedName>
        <fullName evidence="4">TetR/AcrR family transcriptional regulator</fullName>
    </submittedName>
</protein>
<accession>A0A520MPG3</accession>
<dbReference type="AlphaFoldDB" id="A0A520MPG3"/>
<dbReference type="EMBL" id="SHBP01000001">
    <property type="protein sequence ID" value="RZO23080.1"/>
    <property type="molecule type" value="Genomic_DNA"/>
</dbReference>
<dbReference type="InterPro" id="IPR050109">
    <property type="entry name" value="HTH-type_TetR-like_transc_reg"/>
</dbReference>
<evidence type="ECO:0000256" key="2">
    <source>
        <dbReference type="PROSITE-ProRule" id="PRU00335"/>
    </source>
</evidence>
<evidence type="ECO:0000256" key="1">
    <source>
        <dbReference type="ARBA" id="ARBA00023125"/>
    </source>
</evidence>
<dbReference type="SUPFAM" id="SSF46689">
    <property type="entry name" value="Homeodomain-like"/>
    <property type="match status" value="1"/>
</dbReference>
<proteinExistence type="predicted"/>
<reference evidence="4 5" key="1">
    <citation type="submission" date="2019-02" db="EMBL/GenBank/DDBJ databases">
        <title>Prokaryotic population dynamics and viral predation in marine succession experiment using metagenomics: the confinement effect.</title>
        <authorList>
            <person name="Haro-Moreno J.M."/>
            <person name="Rodriguez-Valera F."/>
            <person name="Lopez-Perez M."/>
        </authorList>
    </citation>
    <scope>NUCLEOTIDE SEQUENCE [LARGE SCALE GENOMIC DNA]</scope>
    <source>
        <strain evidence="4">MED-G170</strain>
    </source>
</reference>
<dbReference type="PANTHER" id="PTHR30055:SF223">
    <property type="entry name" value="HTH-TYPE TRANSCRIPTIONAL REGULATOR UIDR"/>
    <property type="match status" value="1"/>
</dbReference>
<organism evidence="4 5">
    <name type="scientific">SAR92 clade bacterium</name>
    <dbReference type="NCBI Taxonomy" id="2315479"/>
    <lineage>
        <taxon>Bacteria</taxon>
        <taxon>Pseudomonadati</taxon>
        <taxon>Pseudomonadota</taxon>
        <taxon>Gammaproteobacteria</taxon>
        <taxon>Cellvibrionales</taxon>
        <taxon>Porticoccaceae</taxon>
        <taxon>SAR92 clade</taxon>
    </lineage>
</organism>
<dbReference type="GO" id="GO:0000976">
    <property type="term" value="F:transcription cis-regulatory region binding"/>
    <property type="evidence" value="ECO:0007669"/>
    <property type="project" value="TreeGrafter"/>
</dbReference>
<sequence>MSKTDATKKTRTRLSPKARKNMILDCAAKLVAGEGVSAVTMERLGSEAEISKALVYNYFPSVKLLLQTLLTREYRHLRRVQLEAAESAETLEQMVRRVTKVYLSYISDRGLIIERLSLEPSVANSGDPNKYGRGPAVNYLAEILCDNFNIDMEVARATVDISYGMPTAAGQYLIHNDINLQTIEDITVAMILGSYQAIQKRYETSLKTLLKRPRNKAV</sequence>
<feature type="DNA-binding region" description="H-T-H motif" evidence="2">
    <location>
        <begin position="40"/>
        <end position="59"/>
    </location>
</feature>
<evidence type="ECO:0000313" key="5">
    <source>
        <dbReference type="Proteomes" id="UP000315889"/>
    </source>
</evidence>
<dbReference type="InterPro" id="IPR001647">
    <property type="entry name" value="HTH_TetR"/>
</dbReference>
<dbReference type="Proteomes" id="UP000315889">
    <property type="component" value="Unassembled WGS sequence"/>
</dbReference>
<dbReference type="InterPro" id="IPR009057">
    <property type="entry name" value="Homeodomain-like_sf"/>
</dbReference>
<gene>
    <name evidence="4" type="ORF">EVB03_01600</name>
</gene>
<dbReference type="PANTHER" id="PTHR30055">
    <property type="entry name" value="HTH-TYPE TRANSCRIPTIONAL REGULATOR RUTR"/>
    <property type="match status" value="1"/>
</dbReference>